<dbReference type="SMART" id="SM00465">
    <property type="entry name" value="GIYc"/>
    <property type="match status" value="1"/>
</dbReference>
<dbReference type="Gene3D" id="3.30.420.340">
    <property type="entry name" value="UvrC, RNAse H endonuclease domain"/>
    <property type="match status" value="1"/>
</dbReference>
<dbReference type="PANTHER" id="PTHR30562:SF1">
    <property type="entry name" value="UVRABC SYSTEM PROTEIN C"/>
    <property type="match status" value="1"/>
</dbReference>
<dbReference type="GO" id="GO:0009380">
    <property type="term" value="C:excinuclease repair complex"/>
    <property type="evidence" value="ECO:0007669"/>
    <property type="project" value="InterPro"/>
</dbReference>
<keyword evidence="10" id="KW-1185">Reference proteome</keyword>
<evidence type="ECO:0000256" key="4">
    <source>
        <dbReference type="ARBA" id="ARBA00022881"/>
    </source>
</evidence>
<dbReference type="PANTHER" id="PTHR30562">
    <property type="entry name" value="UVRC/OXIDOREDUCTASE"/>
    <property type="match status" value="1"/>
</dbReference>
<evidence type="ECO:0000256" key="1">
    <source>
        <dbReference type="ARBA" id="ARBA00022490"/>
    </source>
</evidence>
<reference evidence="10" key="1">
    <citation type="submission" date="2015-05" db="EMBL/GenBank/DDBJ databases">
        <authorList>
            <person name="Collingro A."/>
        </authorList>
    </citation>
    <scope>NUCLEOTIDE SEQUENCE [LARGE SCALE GENOMIC DNA]</scope>
    <source>
        <strain evidence="10">Ps</strain>
    </source>
</reference>
<feature type="domain" description="GIY-YIG" evidence="7">
    <location>
        <begin position="12"/>
        <end position="90"/>
    </location>
</feature>
<dbReference type="Gene3D" id="3.40.1440.10">
    <property type="entry name" value="GIY-YIG endonuclease"/>
    <property type="match status" value="1"/>
</dbReference>
<feature type="domain" description="UvrC family homology region profile" evidence="8">
    <location>
        <begin position="249"/>
        <end position="454"/>
    </location>
</feature>
<dbReference type="NCBIfam" id="TIGR00194">
    <property type="entry name" value="uvrC"/>
    <property type="match status" value="1"/>
</dbReference>
<dbReference type="InterPro" id="IPR038476">
    <property type="entry name" value="UvrC_RNase_H_dom_sf"/>
</dbReference>
<dbReference type="Pfam" id="PF01541">
    <property type="entry name" value="GIY-YIG"/>
    <property type="match status" value="1"/>
</dbReference>
<keyword evidence="5" id="KW-0234">DNA repair</keyword>
<dbReference type="EMBL" id="CWGI01000001">
    <property type="protein sequence ID" value="CRX37286.1"/>
    <property type="molecule type" value="Genomic_DNA"/>
</dbReference>
<accession>A0A0G7ZNH6</accession>
<dbReference type="SUPFAM" id="SSF82771">
    <property type="entry name" value="GIY-YIG endonuclease"/>
    <property type="match status" value="1"/>
</dbReference>
<dbReference type="InterPro" id="IPR004791">
    <property type="entry name" value="UvrC"/>
</dbReference>
<dbReference type="GO" id="GO:0006289">
    <property type="term" value="P:nucleotide-excision repair"/>
    <property type="evidence" value="ECO:0007669"/>
    <property type="project" value="InterPro"/>
</dbReference>
<sequence>MIKKEQLKNIPNTPGCYLWKDSNGFVIYVGKAKKLRNRMLQYFDPKDTQLKTKLLVKQIADFDYMLVKNEIESLILELELIKKYNPKYNIRLKNQKSYPYILFSKEPMLRLELTNKFLKNKRDAKYFGPFPDGYSANKIKKIIESIYPVSKCLNPHSGKPCLNYQMGICAGYCFKNKEEIDTNKIVKEVENFFKGTGNQLKKIIIDKIRIYTEKEMYEQAQSLYNLLPILEKYHEKQQILFNDNIARDVLNFFFANDILVIVILHIRYGKLINKTTEVISIKKINYQNIESLIEHFLYHYYQKNLIPNTLIIPFKTGLTKLIDFQKVIIPKQGRLKDILALAKNEAKQLYNQSEVKVKQNEDQFIKAEKELEKILKTNNLNIIEGCDISNLAGQNQVGVVISFLNYQKNPSMYRKYHLEEFQNDYQAIYEVTYRHFRQKLIKKEQLANLFIVDGKHQLDNAKKALIELNLYPKIKIIGLVKDKKHNTAKIITEDKKEFIIENKSPLYFLLGGFQDEVHRFAITFYRNKQQKSLFNKKKS</sequence>
<keyword evidence="4" id="KW-0267">Excision nuclease</keyword>
<keyword evidence="3" id="KW-0228">DNA excision</keyword>
<evidence type="ECO:0000256" key="5">
    <source>
        <dbReference type="ARBA" id="ARBA00023204"/>
    </source>
</evidence>
<dbReference type="GO" id="GO:0009381">
    <property type="term" value="F:excinuclease ABC activity"/>
    <property type="evidence" value="ECO:0007669"/>
    <property type="project" value="InterPro"/>
</dbReference>
<organism evidence="9 10">
    <name type="scientific">Candidatus Hepatoplasma crinochetorum</name>
    <dbReference type="NCBI Taxonomy" id="295596"/>
    <lineage>
        <taxon>Bacteria</taxon>
        <taxon>Bacillati</taxon>
        <taxon>Mycoplasmatota</taxon>
        <taxon>Mollicutes</taxon>
        <taxon>Candidatus Hepatoplasmataceae</taxon>
        <taxon>Candidatus Hepatoplasma</taxon>
    </lineage>
</organism>
<evidence type="ECO:0000256" key="6">
    <source>
        <dbReference type="SAM" id="Coils"/>
    </source>
</evidence>
<dbReference type="Pfam" id="PF08459">
    <property type="entry name" value="UvrC_RNaseH_dom"/>
    <property type="match status" value="1"/>
</dbReference>
<dbReference type="PROSITE" id="PS50165">
    <property type="entry name" value="UVRC"/>
    <property type="match status" value="1"/>
</dbReference>
<feature type="coiled-coil region" evidence="6">
    <location>
        <begin position="343"/>
        <end position="377"/>
    </location>
</feature>
<evidence type="ECO:0000313" key="10">
    <source>
        <dbReference type="Proteomes" id="UP000242141"/>
    </source>
</evidence>
<protein>
    <submittedName>
        <fullName evidence="9">| uvrC / Excinuclease ABC subunit C |:162897 Forward</fullName>
    </submittedName>
</protein>
<evidence type="ECO:0000313" key="9">
    <source>
        <dbReference type="EMBL" id="CRX37286.1"/>
    </source>
</evidence>
<keyword evidence="1" id="KW-0963">Cytoplasm</keyword>
<evidence type="ECO:0000256" key="3">
    <source>
        <dbReference type="ARBA" id="ARBA00022769"/>
    </source>
</evidence>
<evidence type="ECO:0000259" key="7">
    <source>
        <dbReference type="PROSITE" id="PS50164"/>
    </source>
</evidence>
<dbReference type="InterPro" id="IPR047296">
    <property type="entry name" value="GIY-YIG_UvrC_Cho"/>
</dbReference>
<dbReference type="InterPro" id="IPR050066">
    <property type="entry name" value="UvrABC_protein_C"/>
</dbReference>
<dbReference type="Proteomes" id="UP000242141">
    <property type="component" value="Unassembled WGS sequence"/>
</dbReference>
<evidence type="ECO:0000256" key="2">
    <source>
        <dbReference type="ARBA" id="ARBA00022763"/>
    </source>
</evidence>
<dbReference type="FunFam" id="3.40.1440.10:FF:000001">
    <property type="entry name" value="UvrABC system protein C"/>
    <property type="match status" value="1"/>
</dbReference>
<keyword evidence="6" id="KW-0175">Coiled coil</keyword>
<evidence type="ECO:0000259" key="8">
    <source>
        <dbReference type="PROSITE" id="PS50165"/>
    </source>
</evidence>
<gene>
    <name evidence="9" type="ORF">HEPPS_05160</name>
</gene>
<dbReference type="CDD" id="cd10434">
    <property type="entry name" value="GIY-YIG_UvrC_Cho"/>
    <property type="match status" value="1"/>
</dbReference>
<name>A0A0G7ZNH6_9MOLU</name>
<proteinExistence type="predicted"/>
<dbReference type="AlphaFoldDB" id="A0A0G7ZNH6"/>
<dbReference type="InterPro" id="IPR001162">
    <property type="entry name" value="UvrC_RNase_H_dom"/>
</dbReference>
<dbReference type="Pfam" id="PF22920">
    <property type="entry name" value="UvrC_RNaseH"/>
    <property type="match status" value="1"/>
</dbReference>
<keyword evidence="2" id="KW-0227">DNA damage</keyword>
<dbReference type="PROSITE" id="PS50164">
    <property type="entry name" value="GIY_YIG"/>
    <property type="match status" value="1"/>
</dbReference>
<dbReference type="InterPro" id="IPR000305">
    <property type="entry name" value="GIY-YIG_endonuc"/>
</dbReference>
<dbReference type="InterPro" id="IPR035901">
    <property type="entry name" value="GIY-YIG_endonuc_sf"/>
</dbReference>